<sequence>MLRPLIIAICLPVAALADPLPALICQGTAPDWTLELTDTQARFDFRGLSEMDIPQRAQAQGRDWPWALTLIGPRDSAIAIIDARQCNTTNYAAHVLTQQGEVPIMLTGCCSPAP</sequence>
<reference evidence="3" key="1">
    <citation type="submission" date="2024-04" db="EMBL/GenBank/DDBJ databases">
        <title>Phylogenomic analyses of a clade within the roseobacter group suggest taxonomic reassignments of species of the genera Aestuariivita, Citreicella, Loktanella, Nautella, Pelagibaca, Ruegeria, Thalassobius, Thiobacimonas and Tropicibacter, and the proposal o.</title>
        <authorList>
            <person name="Jeon C.O."/>
        </authorList>
    </citation>
    <scope>NUCLEOTIDE SEQUENCE [LARGE SCALE GENOMIC DNA]</scope>
    <source>
        <strain evidence="3">SS1-5</strain>
    </source>
</reference>
<name>A0AAN0M8C1_9RHOB</name>
<organism evidence="2 3">
    <name type="scientific">Yoonia rhodophyticola</name>
    <dbReference type="NCBI Taxonomy" id="3137370"/>
    <lineage>
        <taxon>Bacteria</taxon>
        <taxon>Pseudomonadati</taxon>
        <taxon>Pseudomonadota</taxon>
        <taxon>Alphaproteobacteria</taxon>
        <taxon>Rhodobacterales</taxon>
        <taxon>Paracoccaceae</taxon>
        <taxon>Yoonia</taxon>
    </lineage>
</organism>
<proteinExistence type="predicted"/>
<protein>
    <submittedName>
        <fullName evidence="2">Uncharacterized protein</fullName>
    </submittedName>
</protein>
<dbReference type="EMBL" id="CP151767">
    <property type="protein sequence ID" value="WZU66505.1"/>
    <property type="molecule type" value="Genomic_DNA"/>
</dbReference>
<evidence type="ECO:0000313" key="2">
    <source>
        <dbReference type="EMBL" id="WZU66505.1"/>
    </source>
</evidence>
<evidence type="ECO:0000313" key="3">
    <source>
        <dbReference type="Proteomes" id="UP001470809"/>
    </source>
</evidence>
<accession>A0AAN0M8C1</accession>
<keyword evidence="3" id="KW-1185">Reference proteome</keyword>
<gene>
    <name evidence="2" type="ORF">AABB31_15835</name>
</gene>
<dbReference type="Proteomes" id="UP001470809">
    <property type="component" value="Chromosome"/>
</dbReference>
<evidence type="ECO:0000256" key="1">
    <source>
        <dbReference type="SAM" id="SignalP"/>
    </source>
</evidence>
<feature type="signal peptide" evidence="1">
    <location>
        <begin position="1"/>
        <end position="17"/>
    </location>
</feature>
<keyword evidence="1" id="KW-0732">Signal</keyword>
<reference evidence="2 3" key="2">
    <citation type="submission" date="2024-08" db="EMBL/GenBank/DDBJ databases">
        <title>Phylogenomic analyses of a clade within the roseobacter group suggest taxonomic reassignments of species of the genera Aestuariivita, Citreicella, Loktanella, Nautella, Pelagibaca, Ruegeria, Thalassobius, Thiobacimonas and Tropicibacter, and the proposal o.</title>
        <authorList>
            <person name="Jeon C.O."/>
        </authorList>
    </citation>
    <scope>NUCLEOTIDE SEQUENCE [LARGE SCALE GENOMIC DNA]</scope>
    <source>
        <strain evidence="2 3">SS1-5</strain>
    </source>
</reference>
<dbReference type="KEGG" id="yrh:AABB31_15835"/>
<feature type="chain" id="PRO_5042937604" evidence="1">
    <location>
        <begin position="18"/>
        <end position="114"/>
    </location>
</feature>
<dbReference type="AlphaFoldDB" id="A0AAN0M8C1"/>
<dbReference type="RefSeq" id="WP_342075827.1">
    <property type="nucleotide sequence ID" value="NZ_CP151767.2"/>
</dbReference>